<dbReference type="InterPro" id="IPR016181">
    <property type="entry name" value="Acyl_CoA_acyltransferase"/>
</dbReference>
<sequence>MILHLEKVMEHHAELLYLHLSEPKLYEYLEGEIPTISQLKHQFKFAALEKSPDNDTMTWLKWVAMLPQHQYVGVVEIGIFEDAYAEIGFMTFVDFQNQGLASVYCSLAIAQARNRFDFPALYASVNEHNQASRKVIEKLGFTLHTINKDAELIKGKLSDELIYRLSF</sequence>
<gene>
    <name evidence="2" type="ORF">I8748_03265</name>
</gene>
<dbReference type="AlphaFoldDB" id="A0A8J7HL45"/>
<protein>
    <submittedName>
        <fullName evidence="2">GNAT family N-acetyltransferase</fullName>
    </submittedName>
</protein>
<dbReference type="PANTHER" id="PTHR43792">
    <property type="entry name" value="GNAT FAMILY, PUTATIVE (AFU_ORTHOLOGUE AFUA_3G00765)-RELATED-RELATED"/>
    <property type="match status" value="1"/>
</dbReference>
<proteinExistence type="predicted"/>
<dbReference type="InterPro" id="IPR000182">
    <property type="entry name" value="GNAT_dom"/>
</dbReference>
<feature type="domain" description="N-acetyltransferase" evidence="1">
    <location>
        <begin position="15"/>
        <end position="167"/>
    </location>
</feature>
<dbReference type="Proteomes" id="UP000632766">
    <property type="component" value="Unassembled WGS sequence"/>
</dbReference>
<dbReference type="InterPro" id="IPR051531">
    <property type="entry name" value="N-acetyltransferase"/>
</dbReference>
<dbReference type="Gene3D" id="3.40.630.30">
    <property type="match status" value="1"/>
</dbReference>
<accession>A0A8J7HL45</accession>
<evidence type="ECO:0000259" key="1">
    <source>
        <dbReference type="PROSITE" id="PS51186"/>
    </source>
</evidence>
<dbReference type="EMBL" id="JAECZC010000003">
    <property type="protein sequence ID" value="MBH8561207.1"/>
    <property type="molecule type" value="Genomic_DNA"/>
</dbReference>
<dbReference type="PROSITE" id="PS51186">
    <property type="entry name" value="GNAT"/>
    <property type="match status" value="1"/>
</dbReference>
<dbReference type="SUPFAM" id="SSF55729">
    <property type="entry name" value="Acyl-CoA N-acyltransferases (Nat)"/>
    <property type="match status" value="1"/>
</dbReference>
<dbReference type="Pfam" id="PF13302">
    <property type="entry name" value="Acetyltransf_3"/>
    <property type="match status" value="1"/>
</dbReference>
<dbReference type="GO" id="GO:0016747">
    <property type="term" value="F:acyltransferase activity, transferring groups other than amino-acyl groups"/>
    <property type="evidence" value="ECO:0007669"/>
    <property type="project" value="InterPro"/>
</dbReference>
<comment type="caution">
    <text evidence="2">The sequence shown here is derived from an EMBL/GenBank/DDBJ whole genome shotgun (WGS) entry which is preliminary data.</text>
</comment>
<organism evidence="2 3">
    <name type="scientific">Amazonocrinis nigriterrae CENA67</name>
    <dbReference type="NCBI Taxonomy" id="2794033"/>
    <lineage>
        <taxon>Bacteria</taxon>
        <taxon>Bacillati</taxon>
        <taxon>Cyanobacteriota</taxon>
        <taxon>Cyanophyceae</taxon>
        <taxon>Nostocales</taxon>
        <taxon>Nostocaceae</taxon>
        <taxon>Amazonocrinis</taxon>
        <taxon>Amazonocrinis nigriterrae</taxon>
    </lineage>
</organism>
<dbReference type="PANTHER" id="PTHR43792:SF1">
    <property type="entry name" value="N-ACETYLTRANSFERASE DOMAIN-CONTAINING PROTEIN"/>
    <property type="match status" value="1"/>
</dbReference>
<reference evidence="2 3" key="1">
    <citation type="journal article" date="2021" name="Int. J. Syst. Evol. Microbiol.">
        <title>Amazonocrinis nigriterrae gen. nov., sp. nov., Atlanticothrix silvestris gen. nov., sp. nov. and Dendronalium phyllosphericum gen. nov., sp. nov., nostocacean cyanobacteria from Brazilian environments.</title>
        <authorList>
            <person name="Alvarenga D.O."/>
            <person name="Andreote A.P.D."/>
            <person name="Branco L.H.Z."/>
            <person name="Delbaje E."/>
            <person name="Cruz R.B."/>
            <person name="Varani A.M."/>
            <person name="Fiore M.F."/>
        </authorList>
    </citation>
    <scope>NUCLEOTIDE SEQUENCE [LARGE SCALE GENOMIC DNA]</scope>
    <source>
        <strain evidence="2 3">CENA67</strain>
    </source>
</reference>
<keyword evidence="3" id="KW-1185">Reference proteome</keyword>
<name>A0A8J7HL45_9NOST</name>
<dbReference type="RefSeq" id="WP_198123238.1">
    <property type="nucleotide sequence ID" value="NZ_JAECZC010000003.1"/>
</dbReference>
<evidence type="ECO:0000313" key="2">
    <source>
        <dbReference type="EMBL" id="MBH8561207.1"/>
    </source>
</evidence>
<evidence type="ECO:0000313" key="3">
    <source>
        <dbReference type="Proteomes" id="UP000632766"/>
    </source>
</evidence>